<comment type="pathway">
    <text evidence="2 7 8">Cell wall biogenesis; peptidoglycan biosynthesis.</text>
</comment>
<keyword evidence="7 8" id="KW-0131">Cell cycle</keyword>
<sequence length="444" mass="47848">MQQKDIAYKNRLILGLGQTGLAVARYLSALRQPFNVMDTRDIAPGHEELEKLAPGSLLKWNGQQFTEYDELVVSPGIAIARDDIQAAQESGVSVIGDIELFAQANTLPVIAITGSNGKSTVTDLVGELINASGKKALVGGNIGVPALDLLKLEGDYVALELSSFQLESTRSLEPVAATVLNVSEDHLDRYKNYQEYIDAKRSIYAKARTCLVNADDENTWIKSAESGQNILRFGLSNNSDKIDWAVDFETCTIMHDGNEILKLDELTLQGIHNALNVAVALALVDIAEIELTQAVLDAAKSYQGLPHRSQLVAIKDGITFINDSKATNVGATVAAIHSFEPQFGKNIILIAGGDAKGADLSSLQEIIKETVKAVVCFGKDAPAIAKLAPAKTQLVSNLEEAVRIAYEQAQKGDLVLLSPACASLDMFANYMQRGEQFAHLVEAL</sequence>
<dbReference type="UniPathway" id="UPA00219"/>
<dbReference type="InterPro" id="IPR036565">
    <property type="entry name" value="Mur-like_cat_sf"/>
</dbReference>
<keyword evidence="4 7" id="KW-0436">Ligase</keyword>
<comment type="similarity">
    <text evidence="7">Belongs to the MurCDEF family.</text>
</comment>
<keyword evidence="7 8" id="KW-0133">Cell shape</keyword>
<evidence type="ECO:0000259" key="9">
    <source>
        <dbReference type="Pfam" id="PF02875"/>
    </source>
</evidence>
<evidence type="ECO:0000256" key="7">
    <source>
        <dbReference type="HAMAP-Rule" id="MF_00639"/>
    </source>
</evidence>
<keyword evidence="7 8" id="KW-0132">Cell division</keyword>
<dbReference type="Gene3D" id="3.40.50.720">
    <property type="entry name" value="NAD(P)-binding Rossmann-like Domain"/>
    <property type="match status" value="1"/>
</dbReference>
<dbReference type="GO" id="GO:0051301">
    <property type="term" value="P:cell division"/>
    <property type="evidence" value="ECO:0007669"/>
    <property type="project" value="UniProtKB-KW"/>
</dbReference>
<evidence type="ECO:0000313" key="11">
    <source>
        <dbReference type="EMBL" id="ACV26107.1"/>
    </source>
</evidence>
<evidence type="ECO:0000256" key="4">
    <source>
        <dbReference type="ARBA" id="ARBA00022598"/>
    </source>
</evidence>
<dbReference type="HOGENOM" id="CLU_032540_1_0_6"/>
<evidence type="ECO:0000256" key="5">
    <source>
        <dbReference type="ARBA" id="ARBA00022741"/>
    </source>
</evidence>
<feature type="binding site" evidence="7">
    <location>
        <begin position="114"/>
        <end position="120"/>
    </location>
    <ligand>
        <name>ATP</name>
        <dbReference type="ChEBI" id="CHEBI:30616"/>
    </ligand>
</feature>
<dbReference type="Pfam" id="PF21799">
    <property type="entry name" value="MurD-like_N"/>
    <property type="match status" value="1"/>
</dbReference>
<dbReference type="InterPro" id="IPR013221">
    <property type="entry name" value="Mur_ligase_cen"/>
</dbReference>
<dbReference type="AlphaFoldDB" id="C7R9L6"/>
<evidence type="ECO:0000256" key="6">
    <source>
        <dbReference type="ARBA" id="ARBA00022840"/>
    </source>
</evidence>
<comment type="catalytic activity">
    <reaction evidence="7 8">
        <text>UDP-N-acetyl-alpha-D-muramoyl-L-alanine + D-glutamate + ATP = UDP-N-acetyl-alpha-D-muramoyl-L-alanyl-D-glutamate + ADP + phosphate + H(+)</text>
        <dbReference type="Rhea" id="RHEA:16429"/>
        <dbReference type="ChEBI" id="CHEBI:15378"/>
        <dbReference type="ChEBI" id="CHEBI:29986"/>
        <dbReference type="ChEBI" id="CHEBI:30616"/>
        <dbReference type="ChEBI" id="CHEBI:43474"/>
        <dbReference type="ChEBI" id="CHEBI:83898"/>
        <dbReference type="ChEBI" id="CHEBI:83900"/>
        <dbReference type="ChEBI" id="CHEBI:456216"/>
        <dbReference type="EC" id="6.3.2.9"/>
    </reaction>
</comment>
<accession>C7R9L6</accession>
<keyword evidence="5 7" id="KW-0547">Nucleotide-binding</keyword>
<dbReference type="EMBL" id="CP001707">
    <property type="protein sequence ID" value="ACV26107.1"/>
    <property type="molecule type" value="Genomic_DNA"/>
</dbReference>
<dbReference type="InterPro" id="IPR005762">
    <property type="entry name" value="MurD"/>
</dbReference>
<dbReference type="KEGG" id="kko:Kkor_0687"/>
<evidence type="ECO:0000256" key="8">
    <source>
        <dbReference type="RuleBase" id="RU003664"/>
    </source>
</evidence>
<dbReference type="GO" id="GO:0008764">
    <property type="term" value="F:UDP-N-acetylmuramoylalanine-D-glutamate ligase activity"/>
    <property type="evidence" value="ECO:0007669"/>
    <property type="project" value="UniProtKB-UniRule"/>
</dbReference>
<dbReference type="GO" id="GO:0009252">
    <property type="term" value="P:peptidoglycan biosynthetic process"/>
    <property type="evidence" value="ECO:0007669"/>
    <property type="project" value="UniProtKB-UniRule"/>
</dbReference>
<dbReference type="PANTHER" id="PTHR43692">
    <property type="entry name" value="UDP-N-ACETYLMURAMOYLALANINE--D-GLUTAMATE LIGASE"/>
    <property type="match status" value="1"/>
</dbReference>
<dbReference type="InParanoid" id="C7R9L6"/>
<evidence type="ECO:0000313" key="12">
    <source>
        <dbReference type="Proteomes" id="UP000001231"/>
    </source>
</evidence>
<gene>
    <name evidence="7" type="primary">murD</name>
    <name evidence="11" type="ordered locus">Kkor_0687</name>
</gene>
<feature type="domain" description="Mur ligase C-terminal" evidence="9">
    <location>
        <begin position="307"/>
        <end position="421"/>
    </location>
</feature>
<name>C7R9L6_KANKD</name>
<dbReference type="Proteomes" id="UP000001231">
    <property type="component" value="Chromosome"/>
</dbReference>
<keyword evidence="12" id="KW-1185">Reference proteome</keyword>
<dbReference type="RefSeq" id="WP_012800621.1">
    <property type="nucleotide sequence ID" value="NC_013166.1"/>
</dbReference>
<dbReference type="InterPro" id="IPR004101">
    <property type="entry name" value="Mur_ligase_C"/>
</dbReference>
<dbReference type="Gene3D" id="3.90.190.20">
    <property type="entry name" value="Mur ligase, C-terminal domain"/>
    <property type="match status" value="1"/>
</dbReference>
<dbReference type="SUPFAM" id="SSF53623">
    <property type="entry name" value="MurD-like peptide ligases, catalytic domain"/>
    <property type="match status" value="1"/>
</dbReference>
<dbReference type="FunCoup" id="C7R9L6">
    <property type="interactions" value="491"/>
</dbReference>
<evidence type="ECO:0000256" key="2">
    <source>
        <dbReference type="ARBA" id="ARBA00004752"/>
    </source>
</evidence>
<dbReference type="eggNOG" id="COG0771">
    <property type="taxonomic scope" value="Bacteria"/>
</dbReference>
<dbReference type="HAMAP" id="MF_00639">
    <property type="entry name" value="MurD"/>
    <property type="match status" value="1"/>
</dbReference>
<dbReference type="InterPro" id="IPR036615">
    <property type="entry name" value="Mur_ligase_C_dom_sf"/>
</dbReference>
<keyword evidence="6 7" id="KW-0067">ATP-binding</keyword>
<dbReference type="GO" id="GO:0071555">
    <property type="term" value="P:cell wall organization"/>
    <property type="evidence" value="ECO:0007669"/>
    <property type="project" value="UniProtKB-KW"/>
</dbReference>
<dbReference type="Pfam" id="PF02875">
    <property type="entry name" value="Mur_ligase_C"/>
    <property type="match status" value="1"/>
</dbReference>
<dbReference type="NCBIfam" id="TIGR01087">
    <property type="entry name" value="murD"/>
    <property type="match status" value="1"/>
</dbReference>
<keyword evidence="7 8" id="KW-0961">Cell wall biogenesis/degradation</keyword>
<keyword evidence="7 8" id="KW-0573">Peptidoglycan synthesis</keyword>
<feature type="domain" description="Mur ligase central" evidence="10">
    <location>
        <begin position="112"/>
        <end position="283"/>
    </location>
</feature>
<dbReference type="SUPFAM" id="SSF51984">
    <property type="entry name" value="MurCD N-terminal domain"/>
    <property type="match status" value="1"/>
</dbReference>
<dbReference type="STRING" id="523791.Kkor_0687"/>
<comment type="function">
    <text evidence="7 8">Cell wall formation. Catalyzes the addition of glutamate to the nucleotide precursor UDP-N-acetylmuramoyl-L-alanine (UMA).</text>
</comment>
<comment type="subcellular location">
    <subcellularLocation>
        <location evidence="1 7 8">Cytoplasm</location>
    </subcellularLocation>
</comment>
<organism evidence="11 12">
    <name type="scientific">Kangiella koreensis (strain DSM 16069 / JCM 12317 / KCTC 12182 / SW-125)</name>
    <dbReference type="NCBI Taxonomy" id="523791"/>
    <lineage>
        <taxon>Bacteria</taxon>
        <taxon>Pseudomonadati</taxon>
        <taxon>Pseudomonadota</taxon>
        <taxon>Gammaproteobacteria</taxon>
        <taxon>Kangiellales</taxon>
        <taxon>Kangiellaceae</taxon>
        <taxon>Kangiella</taxon>
    </lineage>
</organism>
<keyword evidence="3 7" id="KW-0963">Cytoplasm</keyword>
<reference evidence="11 12" key="1">
    <citation type="journal article" date="2009" name="Stand. Genomic Sci.">
        <title>Complete genome sequence of Kangiella koreensis type strain (SW-125).</title>
        <authorList>
            <person name="Han C."/>
            <person name="Sikorski J."/>
            <person name="Lapidus A."/>
            <person name="Nolan M."/>
            <person name="Glavina Del Rio T."/>
            <person name="Tice H."/>
            <person name="Cheng J.F."/>
            <person name="Lucas S."/>
            <person name="Chen F."/>
            <person name="Copeland A."/>
            <person name="Ivanova N."/>
            <person name="Mavromatis K."/>
            <person name="Ovchinnikova G."/>
            <person name="Pati A."/>
            <person name="Bruce D."/>
            <person name="Goodwin L."/>
            <person name="Pitluck S."/>
            <person name="Chen A."/>
            <person name="Palaniappan K."/>
            <person name="Land M."/>
            <person name="Hauser L."/>
            <person name="Chang Y.J."/>
            <person name="Jeffries C.D."/>
            <person name="Chain P."/>
            <person name="Saunders E."/>
            <person name="Brettin T."/>
            <person name="Goker M."/>
            <person name="Tindall B.J."/>
            <person name="Bristow J."/>
            <person name="Eisen J.A."/>
            <person name="Markowitz V."/>
            <person name="Hugenholtz P."/>
            <person name="Kyrpides N.C."/>
            <person name="Klenk H.P."/>
            <person name="Detter J.C."/>
        </authorList>
    </citation>
    <scope>NUCLEOTIDE SEQUENCE [LARGE SCALE GENOMIC DNA]</scope>
    <source>
        <strain evidence="12">DSM 16069 / KCTC 12182 / SW-125</strain>
    </source>
</reference>
<dbReference type="Pfam" id="PF08245">
    <property type="entry name" value="Mur_ligase_M"/>
    <property type="match status" value="1"/>
</dbReference>
<dbReference type="Gene3D" id="3.40.1190.10">
    <property type="entry name" value="Mur-like, catalytic domain"/>
    <property type="match status" value="1"/>
</dbReference>
<dbReference type="EC" id="6.3.2.9" evidence="7 8"/>
<evidence type="ECO:0000256" key="3">
    <source>
        <dbReference type="ARBA" id="ARBA00022490"/>
    </source>
</evidence>
<dbReference type="SUPFAM" id="SSF53244">
    <property type="entry name" value="MurD-like peptide ligases, peptide-binding domain"/>
    <property type="match status" value="1"/>
</dbReference>
<dbReference type="GO" id="GO:0005737">
    <property type="term" value="C:cytoplasm"/>
    <property type="evidence" value="ECO:0007669"/>
    <property type="project" value="UniProtKB-SubCell"/>
</dbReference>
<protein>
    <recommendedName>
        <fullName evidence="7 8">UDP-N-acetylmuramoylalanine--D-glutamate ligase</fullName>
        <ecNumber evidence="7 8">6.3.2.9</ecNumber>
    </recommendedName>
    <alternativeName>
        <fullName evidence="7">D-glutamic acid-adding enzyme</fullName>
    </alternativeName>
    <alternativeName>
        <fullName evidence="7">UDP-N-acetylmuramoyl-L-alanyl-D-glutamate synthetase</fullName>
    </alternativeName>
</protein>
<dbReference type="PANTHER" id="PTHR43692:SF1">
    <property type="entry name" value="UDP-N-ACETYLMURAMOYLALANINE--D-GLUTAMATE LIGASE"/>
    <property type="match status" value="1"/>
</dbReference>
<dbReference type="GO" id="GO:0005524">
    <property type="term" value="F:ATP binding"/>
    <property type="evidence" value="ECO:0007669"/>
    <property type="project" value="UniProtKB-UniRule"/>
</dbReference>
<proteinExistence type="inferred from homology"/>
<dbReference type="GO" id="GO:0008360">
    <property type="term" value="P:regulation of cell shape"/>
    <property type="evidence" value="ECO:0007669"/>
    <property type="project" value="UniProtKB-KW"/>
</dbReference>
<evidence type="ECO:0000256" key="1">
    <source>
        <dbReference type="ARBA" id="ARBA00004496"/>
    </source>
</evidence>
<evidence type="ECO:0000259" key="10">
    <source>
        <dbReference type="Pfam" id="PF08245"/>
    </source>
</evidence>